<proteinExistence type="predicted"/>
<dbReference type="Gene3D" id="2.60.120.620">
    <property type="entry name" value="q2cbj1_9rhob like domain"/>
    <property type="match status" value="1"/>
</dbReference>
<sequence length="162" mass="18152">MRIVHREREFYGEWRADWNRIAFTCWKYPAGSRLGWHNDAGLGRRGEFILFLHESWRPSWGGELMLLDVDPEELTGVEAGSGTPVARMEAFLDACPVSPVAIAPKPNRLVLVKAETVHQIHRVDETAGDALRCTLTGFVSQDVRDPNAPSARERMAEALGVL</sequence>
<name>A0ABY8Y034_9PSEU</name>
<keyword evidence="3" id="KW-1185">Reference proteome</keyword>
<protein>
    <submittedName>
        <fullName evidence="2">2OG-Fe(II) oxygenase family protein</fullName>
    </submittedName>
</protein>
<dbReference type="Proteomes" id="UP001227101">
    <property type="component" value="Chromosome"/>
</dbReference>
<organism evidence="2 3">
    <name type="scientific">Amycolatopsis nalaikhensis</name>
    <dbReference type="NCBI Taxonomy" id="715472"/>
    <lineage>
        <taxon>Bacteria</taxon>
        <taxon>Bacillati</taxon>
        <taxon>Actinomycetota</taxon>
        <taxon>Actinomycetes</taxon>
        <taxon>Pseudonocardiales</taxon>
        <taxon>Pseudonocardiaceae</taxon>
        <taxon>Amycolatopsis</taxon>
    </lineage>
</organism>
<dbReference type="RefSeq" id="WP_285458660.1">
    <property type="nucleotide sequence ID" value="NZ_CP127173.1"/>
</dbReference>
<evidence type="ECO:0000313" key="2">
    <source>
        <dbReference type="EMBL" id="WIV61046.1"/>
    </source>
</evidence>
<accession>A0ABY8Y034</accession>
<dbReference type="EMBL" id="CP127173">
    <property type="protein sequence ID" value="WIV61046.1"/>
    <property type="molecule type" value="Genomic_DNA"/>
</dbReference>
<feature type="domain" description="Prolyl 4-hydroxylase alpha subunit Fe(2+) 2OG dioxygenase" evidence="1">
    <location>
        <begin position="25"/>
        <end position="139"/>
    </location>
</feature>
<evidence type="ECO:0000313" key="3">
    <source>
        <dbReference type="Proteomes" id="UP001227101"/>
    </source>
</evidence>
<evidence type="ECO:0000259" key="1">
    <source>
        <dbReference type="Pfam" id="PF13640"/>
    </source>
</evidence>
<reference evidence="2 3" key="1">
    <citation type="submission" date="2023-06" db="EMBL/GenBank/DDBJ databases">
        <authorList>
            <person name="Oyuntsetseg B."/>
            <person name="Kim S.B."/>
        </authorList>
    </citation>
    <scope>NUCLEOTIDE SEQUENCE [LARGE SCALE GENOMIC DNA]</scope>
    <source>
        <strain evidence="2 3">2-2</strain>
    </source>
</reference>
<dbReference type="Pfam" id="PF13640">
    <property type="entry name" value="2OG-FeII_Oxy_3"/>
    <property type="match status" value="1"/>
</dbReference>
<dbReference type="InterPro" id="IPR044862">
    <property type="entry name" value="Pro_4_hyd_alph_FE2OG_OXY"/>
</dbReference>
<gene>
    <name evidence="2" type="ORF">QP939_21820</name>
</gene>